<evidence type="ECO:0000313" key="1">
    <source>
        <dbReference type="EMBL" id="EOB00253.1"/>
    </source>
</evidence>
<dbReference type="Proteomes" id="UP000296049">
    <property type="component" value="Unassembled WGS sequence"/>
</dbReference>
<gene>
    <name evidence="1" type="ORF">Anapl_08744</name>
</gene>
<keyword evidence="2" id="KW-1185">Reference proteome</keyword>
<proteinExistence type="predicted"/>
<name>R0LIR9_ANAPL</name>
<reference evidence="2" key="1">
    <citation type="journal article" date="2013" name="Nat. Genet.">
        <title>The duck genome and transcriptome provide insight into an avian influenza virus reservoir species.</title>
        <authorList>
            <person name="Huang Y."/>
            <person name="Li Y."/>
            <person name="Burt D.W."/>
            <person name="Chen H."/>
            <person name="Zhang Y."/>
            <person name="Qian W."/>
            <person name="Kim H."/>
            <person name="Gan S."/>
            <person name="Zhao Y."/>
            <person name="Li J."/>
            <person name="Yi K."/>
            <person name="Feng H."/>
            <person name="Zhu P."/>
            <person name="Li B."/>
            <person name="Liu Q."/>
            <person name="Fairley S."/>
            <person name="Magor K.E."/>
            <person name="Du Z."/>
            <person name="Hu X."/>
            <person name="Goodman L."/>
            <person name="Tafer H."/>
            <person name="Vignal A."/>
            <person name="Lee T."/>
            <person name="Kim K.W."/>
            <person name="Sheng Z."/>
            <person name="An Y."/>
            <person name="Searle S."/>
            <person name="Herrero J."/>
            <person name="Groenen M.A."/>
            <person name="Crooijmans R.P."/>
            <person name="Faraut T."/>
            <person name="Cai Q."/>
            <person name="Webster R.G."/>
            <person name="Aldridge J.R."/>
            <person name="Warren W.C."/>
            <person name="Bartschat S."/>
            <person name="Kehr S."/>
            <person name="Marz M."/>
            <person name="Stadler P.F."/>
            <person name="Smith J."/>
            <person name="Kraus R.H."/>
            <person name="Zhao Y."/>
            <person name="Ren L."/>
            <person name="Fei J."/>
            <person name="Morisson M."/>
            <person name="Kaiser P."/>
            <person name="Griffin D.K."/>
            <person name="Rao M."/>
            <person name="Pitel F."/>
            <person name="Wang J."/>
            <person name="Li N."/>
        </authorList>
    </citation>
    <scope>NUCLEOTIDE SEQUENCE [LARGE SCALE GENOMIC DNA]</scope>
</reference>
<accession>R0LIR9</accession>
<dbReference type="AlphaFoldDB" id="R0LIR9"/>
<protein>
    <submittedName>
        <fullName evidence="1">Uncharacterized protein</fullName>
    </submittedName>
</protein>
<dbReference type="EMBL" id="KB743214">
    <property type="protein sequence ID" value="EOB00253.1"/>
    <property type="molecule type" value="Genomic_DNA"/>
</dbReference>
<evidence type="ECO:0000313" key="2">
    <source>
        <dbReference type="Proteomes" id="UP000296049"/>
    </source>
</evidence>
<sequence length="156" mass="17747">MEDGWISVLFHRYSSDDFEGLKDISEIWVRCFGLYHTSAEALEGSRKDSSLQNFITESFSERGECAHRDQKSLSVRDGQCLCGRTLLKACEYSQASGTWEDYFYTPHTAIFAKPVQAWSQFQLGISLLTYFLPPGCYASLSITIGFANNFYDEDRA</sequence>
<organism evidence="1 2">
    <name type="scientific">Anas platyrhynchos</name>
    <name type="common">Mallard</name>
    <name type="synonym">Anas boschas</name>
    <dbReference type="NCBI Taxonomy" id="8839"/>
    <lineage>
        <taxon>Eukaryota</taxon>
        <taxon>Metazoa</taxon>
        <taxon>Chordata</taxon>
        <taxon>Craniata</taxon>
        <taxon>Vertebrata</taxon>
        <taxon>Euteleostomi</taxon>
        <taxon>Archelosauria</taxon>
        <taxon>Archosauria</taxon>
        <taxon>Dinosauria</taxon>
        <taxon>Saurischia</taxon>
        <taxon>Theropoda</taxon>
        <taxon>Coelurosauria</taxon>
        <taxon>Aves</taxon>
        <taxon>Neognathae</taxon>
        <taxon>Galloanserae</taxon>
        <taxon>Anseriformes</taxon>
        <taxon>Anatidae</taxon>
        <taxon>Anatinae</taxon>
        <taxon>Anas</taxon>
    </lineage>
</organism>